<feature type="compositionally biased region" description="Acidic residues" evidence="3">
    <location>
        <begin position="41"/>
        <end position="54"/>
    </location>
</feature>
<feature type="region of interest" description="Disordered" evidence="3">
    <location>
        <begin position="449"/>
        <end position="473"/>
    </location>
</feature>
<keyword evidence="2" id="KW-0819">tRNA processing</keyword>
<dbReference type="PANTHER" id="PTHR21027">
    <property type="entry name" value="TRNA-SPLICING ENDONUCLEASE SUBUNIT SEN54"/>
    <property type="match status" value="1"/>
</dbReference>
<evidence type="ECO:0000256" key="2">
    <source>
        <dbReference type="ARBA" id="ARBA00022694"/>
    </source>
</evidence>
<dbReference type="HOGENOM" id="CLU_012941_0_0_1"/>
<evidence type="ECO:0000313" key="5">
    <source>
        <dbReference type="EMBL" id="KDN52834.1"/>
    </source>
</evidence>
<dbReference type="Proteomes" id="UP000027361">
    <property type="component" value="Unassembled WGS sequence"/>
</dbReference>
<dbReference type="InterPro" id="IPR024336">
    <property type="entry name" value="tRNA_splic_suSen54_N"/>
</dbReference>
<dbReference type="InParanoid" id="A0A066WPD8"/>
<comment type="caution">
    <text evidence="5">The sequence shown here is derived from an EMBL/GenBank/DDBJ whole genome shotgun (WGS) entry which is preliminary data.</text>
</comment>
<dbReference type="RefSeq" id="XP_013245673.1">
    <property type="nucleotide sequence ID" value="XM_013390219.1"/>
</dbReference>
<dbReference type="PANTHER" id="PTHR21027:SF1">
    <property type="entry name" value="TRNA-SPLICING ENDONUCLEASE SUBUNIT SEN54"/>
    <property type="match status" value="1"/>
</dbReference>
<dbReference type="GeneID" id="25263105"/>
<protein>
    <recommendedName>
        <fullName evidence="4">tRNA-splicing endonuclease subunit Sen54 N-terminal domain-containing protein</fullName>
    </recommendedName>
</protein>
<dbReference type="STRING" id="1037660.A0A066WPD8"/>
<dbReference type="OrthoDB" id="408683at2759"/>
<proteinExistence type="inferred from homology"/>
<evidence type="ECO:0000259" key="4">
    <source>
        <dbReference type="Pfam" id="PF12928"/>
    </source>
</evidence>
<dbReference type="EMBL" id="JMSN01000006">
    <property type="protein sequence ID" value="KDN52834.1"/>
    <property type="molecule type" value="Genomic_DNA"/>
</dbReference>
<name>A0A066WPD8_TILAU</name>
<feature type="compositionally biased region" description="Basic and acidic residues" evidence="3">
    <location>
        <begin position="78"/>
        <end position="87"/>
    </location>
</feature>
<comment type="similarity">
    <text evidence="1">Belongs to the SEN54 family.</text>
</comment>
<dbReference type="Pfam" id="PF12928">
    <property type="entry name" value="tRNA_int_end_N2"/>
    <property type="match status" value="1"/>
</dbReference>
<gene>
    <name evidence="5" type="ORF">K437DRAFT_242961</name>
</gene>
<keyword evidence="6" id="KW-1185">Reference proteome</keyword>
<dbReference type="GO" id="GO:0000379">
    <property type="term" value="P:tRNA-type intron splice site recognition and cleavage"/>
    <property type="evidence" value="ECO:0007669"/>
    <property type="project" value="TreeGrafter"/>
</dbReference>
<dbReference type="GO" id="GO:0000214">
    <property type="term" value="C:tRNA-intron endonuclease complex"/>
    <property type="evidence" value="ECO:0007669"/>
    <property type="project" value="TreeGrafter"/>
</dbReference>
<organism evidence="5 6">
    <name type="scientific">Tilletiaria anomala (strain ATCC 24038 / CBS 436.72 / UBC 951)</name>
    <dbReference type="NCBI Taxonomy" id="1037660"/>
    <lineage>
        <taxon>Eukaryota</taxon>
        <taxon>Fungi</taxon>
        <taxon>Dikarya</taxon>
        <taxon>Basidiomycota</taxon>
        <taxon>Ustilaginomycotina</taxon>
        <taxon>Exobasidiomycetes</taxon>
        <taxon>Georgefischeriales</taxon>
        <taxon>Tilletiariaceae</taxon>
        <taxon>Tilletiaria</taxon>
    </lineage>
</organism>
<reference evidence="5 6" key="1">
    <citation type="submission" date="2014-05" db="EMBL/GenBank/DDBJ databases">
        <title>Draft genome sequence of a rare smut relative, Tilletiaria anomala UBC 951.</title>
        <authorList>
            <consortium name="DOE Joint Genome Institute"/>
            <person name="Toome M."/>
            <person name="Kuo A."/>
            <person name="Henrissat B."/>
            <person name="Lipzen A."/>
            <person name="Tritt A."/>
            <person name="Yoshinaga Y."/>
            <person name="Zane M."/>
            <person name="Barry K."/>
            <person name="Grigoriev I.V."/>
            <person name="Spatafora J.W."/>
            <person name="Aimea M.C."/>
        </authorList>
    </citation>
    <scope>NUCLEOTIDE SEQUENCE [LARGE SCALE GENOMIC DNA]</scope>
    <source>
        <strain evidence="5 6">UBC 951</strain>
    </source>
</reference>
<dbReference type="InterPro" id="IPR024337">
    <property type="entry name" value="tRNA_splic_suSen54"/>
</dbReference>
<feature type="region of interest" description="Disordered" evidence="3">
    <location>
        <begin position="1"/>
        <end position="98"/>
    </location>
</feature>
<evidence type="ECO:0000313" key="6">
    <source>
        <dbReference type="Proteomes" id="UP000027361"/>
    </source>
</evidence>
<dbReference type="OMA" id="MYMRLRH"/>
<feature type="compositionally biased region" description="Polar residues" evidence="3">
    <location>
        <begin position="24"/>
        <end position="34"/>
    </location>
</feature>
<accession>A0A066WPD8</accession>
<sequence length="553" mass="60452">MSEAVFDVDSELDPSQLVHGQDVGSGQSLPTDASRNGEDTKEQDESDDGEDEMPDYSSLATLLAKSKGPGSSSLDAFIPKRGEKDFEPTGFTGQTRALQQSRQTMYQAISGQRVISARNLSTAVWDPLTKRATMGVIKGSNFASMGVTIRREVPHLPYETVKLDPTGVPYPKYESSVQLSPEETLYLMERGALECSLRQQMDSHSREAHVPLSLQHAFAIMLGPKSCTREEYQVYAYLRRLGYVVQRVGIIDDLRRSAAARSGPVVQVSDEHAPSLWGTWGRTLPTSILIAISACLDIIRKAMPKLARSLAKQLGTLNCIRKHSASSKISEAGLQLGLGRPRVYGDVFSELQFIPEYSASKPKGLQEDKNGRGKGLQPCFYAWRPATMFKRTDPPPPEFRIAVCAAKDVNLPSLVQFSDLFSSEALPDGDAQGELDRLRMLEQAQRNNSAYGKGKARLNDGQEFSGNAEPNRAHGTASQRAFAAWSQLFAHCAPGCASNVLCAAEKKPRPPNVNPYPALKAGKRNIVLAVVDEGCTALLRFGESDFNAWKLAG</sequence>
<dbReference type="AlphaFoldDB" id="A0A066WPD8"/>
<feature type="compositionally biased region" description="Acidic residues" evidence="3">
    <location>
        <begin position="1"/>
        <end position="12"/>
    </location>
</feature>
<dbReference type="FunCoup" id="A0A066WPD8">
    <property type="interactions" value="5"/>
</dbReference>
<evidence type="ECO:0000256" key="3">
    <source>
        <dbReference type="SAM" id="MobiDB-lite"/>
    </source>
</evidence>
<evidence type="ECO:0000256" key="1">
    <source>
        <dbReference type="ARBA" id="ARBA00005736"/>
    </source>
</evidence>
<feature type="domain" description="tRNA-splicing endonuclease subunit Sen54 N-terminal" evidence="4">
    <location>
        <begin position="106"/>
        <end position="195"/>
    </location>
</feature>